<dbReference type="RefSeq" id="WP_227478152.1">
    <property type="nucleotide sequence ID" value="NZ_JAFMPT010000048.1"/>
</dbReference>
<reference evidence="3" key="1">
    <citation type="submission" date="2021-03" db="EMBL/GenBank/DDBJ databases">
        <title>Genome of Cognatishimia sp. F0-27.</title>
        <authorList>
            <person name="Ping X."/>
        </authorList>
    </citation>
    <scope>NUCLEOTIDE SEQUENCE [LARGE SCALE GENOMIC DNA]</scope>
    <source>
        <strain evidence="3">E313</strain>
    </source>
</reference>
<name>A0ABS8ERL6_9FLAO</name>
<dbReference type="EMBL" id="JAFMPT010000048">
    <property type="protein sequence ID" value="MCC1485661.1"/>
    <property type="molecule type" value="Genomic_DNA"/>
</dbReference>
<gene>
    <name evidence="2" type="ORF">J1C55_13760</name>
</gene>
<dbReference type="Proteomes" id="UP000778797">
    <property type="component" value="Unassembled WGS sequence"/>
</dbReference>
<evidence type="ECO:0000313" key="3">
    <source>
        <dbReference type="Proteomes" id="UP000778797"/>
    </source>
</evidence>
<accession>A0ABS8ERL6</accession>
<evidence type="ECO:0000256" key="1">
    <source>
        <dbReference type="SAM" id="Phobius"/>
    </source>
</evidence>
<comment type="caution">
    <text evidence="2">The sequence shown here is derived from an EMBL/GenBank/DDBJ whole genome shotgun (WGS) entry which is preliminary data.</text>
</comment>
<feature type="transmembrane region" description="Helical" evidence="1">
    <location>
        <begin position="61"/>
        <end position="79"/>
    </location>
</feature>
<reference evidence="3" key="2">
    <citation type="submission" date="2023-07" db="EMBL/GenBank/DDBJ databases">
        <title>Genome of Winogradskyella sp. E313.</title>
        <authorList>
            <person name="Zhou Y."/>
        </authorList>
    </citation>
    <scope>NUCLEOTIDE SEQUENCE [LARGE SCALE GENOMIC DNA]</scope>
    <source>
        <strain evidence="3">E313</strain>
    </source>
</reference>
<evidence type="ECO:0008006" key="4">
    <source>
        <dbReference type="Google" id="ProtNLM"/>
    </source>
</evidence>
<keyword evidence="1" id="KW-0812">Transmembrane</keyword>
<organism evidence="2 3">
    <name type="scientific">Winogradskyella immobilis</name>
    <dbReference type="NCBI Taxonomy" id="2816852"/>
    <lineage>
        <taxon>Bacteria</taxon>
        <taxon>Pseudomonadati</taxon>
        <taxon>Bacteroidota</taxon>
        <taxon>Flavobacteriia</taxon>
        <taxon>Flavobacteriales</taxon>
        <taxon>Flavobacteriaceae</taxon>
        <taxon>Winogradskyella</taxon>
    </lineage>
</organism>
<sequence>MRIPIDIPESKNRKKLVFHKNGFDRVSEYLTEFITLFAVILISVSFILNEFKNHERIISPIVILIVTLIIISGIIYSILNTSKLKILTGISKAKNKSDVGKISELKNWKVIDEGKDYKTILVADKWSGFHWGKYLTVIFQKNDLLINSYSTDVFGAISPYHWFGNRKVEKEFITQIELLNNVP</sequence>
<keyword evidence="1" id="KW-0472">Membrane</keyword>
<keyword evidence="3" id="KW-1185">Reference proteome</keyword>
<keyword evidence="1" id="KW-1133">Transmembrane helix</keyword>
<feature type="transmembrane region" description="Helical" evidence="1">
    <location>
        <begin position="29"/>
        <end position="49"/>
    </location>
</feature>
<proteinExistence type="predicted"/>
<evidence type="ECO:0000313" key="2">
    <source>
        <dbReference type="EMBL" id="MCC1485661.1"/>
    </source>
</evidence>
<protein>
    <recommendedName>
        <fullName evidence="4">YcxB-like protein domain-containing protein</fullName>
    </recommendedName>
</protein>